<keyword evidence="2" id="KW-0645">Protease</keyword>
<dbReference type="SUPFAM" id="SSF52096">
    <property type="entry name" value="ClpP/crotonase"/>
    <property type="match status" value="1"/>
</dbReference>
<dbReference type="InterPro" id="IPR029045">
    <property type="entry name" value="ClpP/crotonase-like_dom_sf"/>
</dbReference>
<feature type="domain" description="Tail specific protease" evidence="1">
    <location>
        <begin position="22"/>
        <end position="174"/>
    </location>
</feature>
<dbReference type="InterPro" id="IPR005151">
    <property type="entry name" value="Tail-specific_protease"/>
</dbReference>
<accession>A0ABS4K6P5</accession>
<evidence type="ECO:0000313" key="3">
    <source>
        <dbReference type="Proteomes" id="UP001519308"/>
    </source>
</evidence>
<protein>
    <submittedName>
        <fullName evidence="2">C-terminal processing protease CtpA/Prc</fullName>
    </submittedName>
</protein>
<proteinExistence type="predicted"/>
<gene>
    <name evidence="2" type="ORF">J2Z44_002641</name>
</gene>
<dbReference type="GO" id="GO:0008233">
    <property type="term" value="F:peptidase activity"/>
    <property type="evidence" value="ECO:0007669"/>
    <property type="project" value="UniProtKB-KW"/>
</dbReference>
<dbReference type="RefSeq" id="WP_209649641.1">
    <property type="nucleotide sequence ID" value="NZ_JAGGLL010000020.1"/>
</dbReference>
<dbReference type="Gene3D" id="3.90.226.10">
    <property type="entry name" value="2-enoyl-CoA Hydratase, Chain A, domain 1"/>
    <property type="match status" value="1"/>
</dbReference>
<keyword evidence="3" id="KW-1185">Reference proteome</keyword>
<sequence>MRSHKEHKKLFLYFQTRNDEFIKELDKFFEDIKKNEITKLVIDVRKNIGGNIKCVEGLLTYFNVKECYFSAAEDEYDKKHVQNIWVDKNRVYLGETYVLISNSTFSAGNQLADIFKFNNIGTLIGEPTGNSPSFYANPILIELPNSKIKCSISTKYIIGVDKNNNSNTVLPDINMSNTIENIMSDKESIIEYIKNL</sequence>
<dbReference type="Proteomes" id="UP001519308">
    <property type="component" value="Unassembled WGS sequence"/>
</dbReference>
<dbReference type="GO" id="GO:0006508">
    <property type="term" value="P:proteolysis"/>
    <property type="evidence" value="ECO:0007669"/>
    <property type="project" value="UniProtKB-KW"/>
</dbReference>
<comment type="caution">
    <text evidence="2">The sequence shown here is derived from an EMBL/GenBank/DDBJ whole genome shotgun (WGS) entry which is preliminary data.</text>
</comment>
<dbReference type="Pfam" id="PF03572">
    <property type="entry name" value="Peptidase_S41"/>
    <property type="match status" value="1"/>
</dbReference>
<evidence type="ECO:0000259" key="1">
    <source>
        <dbReference type="Pfam" id="PF03572"/>
    </source>
</evidence>
<dbReference type="EMBL" id="JAGGLL010000020">
    <property type="protein sequence ID" value="MBP2022816.1"/>
    <property type="molecule type" value="Genomic_DNA"/>
</dbReference>
<name>A0ABS4K6P5_9CLOT</name>
<reference evidence="2 3" key="1">
    <citation type="submission" date="2021-03" db="EMBL/GenBank/DDBJ databases">
        <title>Genomic Encyclopedia of Type Strains, Phase IV (KMG-IV): sequencing the most valuable type-strain genomes for metagenomic binning, comparative biology and taxonomic classification.</title>
        <authorList>
            <person name="Goeker M."/>
        </authorList>
    </citation>
    <scope>NUCLEOTIDE SEQUENCE [LARGE SCALE GENOMIC DNA]</scope>
    <source>
        <strain evidence="2 3">DSM 28650</strain>
    </source>
</reference>
<organism evidence="2 3">
    <name type="scientific">Clostridium punense</name>
    <dbReference type="NCBI Taxonomy" id="1054297"/>
    <lineage>
        <taxon>Bacteria</taxon>
        <taxon>Bacillati</taxon>
        <taxon>Bacillota</taxon>
        <taxon>Clostridia</taxon>
        <taxon>Eubacteriales</taxon>
        <taxon>Clostridiaceae</taxon>
        <taxon>Clostridium</taxon>
    </lineage>
</organism>
<evidence type="ECO:0000313" key="2">
    <source>
        <dbReference type="EMBL" id="MBP2022816.1"/>
    </source>
</evidence>
<keyword evidence="2" id="KW-0378">Hydrolase</keyword>